<dbReference type="GO" id="GO:0016301">
    <property type="term" value="F:kinase activity"/>
    <property type="evidence" value="ECO:0007669"/>
    <property type="project" value="UniProtKB-KW"/>
</dbReference>
<dbReference type="InterPro" id="IPR036890">
    <property type="entry name" value="HATPase_C_sf"/>
</dbReference>
<dbReference type="InterPro" id="IPR036457">
    <property type="entry name" value="PPM-type-like_dom_sf"/>
</dbReference>
<dbReference type="SUPFAM" id="SSF55874">
    <property type="entry name" value="ATPase domain of HSP90 chaperone/DNA topoisomerase II/histidine kinase"/>
    <property type="match status" value="1"/>
</dbReference>
<dbReference type="AlphaFoldDB" id="A0A1I7HEI4"/>
<name>A0A1I7HEI4_9BURK</name>
<dbReference type="Proteomes" id="UP000199391">
    <property type="component" value="Unassembled WGS sequence"/>
</dbReference>
<keyword evidence="3" id="KW-1185">Reference proteome</keyword>
<dbReference type="Gene3D" id="3.30.565.10">
    <property type="entry name" value="Histidine kinase-like ATPase, C-terminal domain"/>
    <property type="match status" value="1"/>
</dbReference>
<dbReference type="InterPro" id="IPR003594">
    <property type="entry name" value="HATPase_dom"/>
</dbReference>
<keyword evidence="2" id="KW-0808">Transferase</keyword>
<dbReference type="PANTHER" id="PTHR35801">
    <property type="entry name" value="PHOSPHOSERINE PHOSPHATASE RSBX"/>
    <property type="match status" value="1"/>
</dbReference>
<dbReference type="SUPFAM" id="SSF81606">
    <property type="entry name" value="PP2C-like"/>
    <property type="match status" value="1"/>
</dbReference>
<dbReference type="InterPro" id="IPR039248">
    <property type="entry name" value="Ptase_RsbX"/>
</dbReference>
<keyword evidence="2" id="KW-0418">Kinase</keyword>
<sequence length="347" mass="36534">METILNPSTGQPRCLVSDNSHVAAARRAAGDLAARLGFDPVRSGELAIVVTEAASNILKHAGHGEILLRPLRVGGHAGVEVLAIDHGPGMANLPASMEDGRSTAGSYGVGLGAMLRLSSTMDVFCAPGQGCVIALTLWPRGAAEREALDAPLRLGVVCQPMAGETECGDGWALAHDATWATVLVADGLGHGPLAADAARAALHSAMERPERTATALMEDAHAALRATRGAALAIVRIDMLAEQLRMAGIGNIAVQAWHDGERRQLVSHNGIVGSNMRKVQEFGAGWGGNGMLILHSDGLNTRWNLDDYRGLADCHPAVVAAVLYRDFTRGRDDVTVLVLRDRRGMHS</sequence>
<reference evidence="3" key="1">
    <citation type="submission" date="2016-10" db="EMBL/GenBank/DDBJ databases">
        <authorList>
            <person name="Varghese N."/>
            <person name="Submissions S."/>
        </authorList>
    </citation>
    <scope>NUCLEOTIDE SEQUENCE [LARGE SCALE GENOMIC DNA]</scope>
    <source>
        <strain evidence="3">CGMCC 1.11014</strain>
    </source>
</reference>
<proteinExistence type="predicted"/>
<dbReference type="Pfam" id="PF07228">
    <property type="entry name" value="SpoIIE"/>
    <property type="match status" value="1"/>
</dbReference>
<dbReference type="OrthoDB" id="479131at2"/>
<dbReference type="Pfam" id="PF13581">
    <property type="entry name" value="HATPase_c_2"/>
    <property type="match status" value="1"/>
</dbReference>
<evidence type="ECO:0000313" key="2">
    <source>
        <dbReference type="EMBL" id="SFU59052.1"/>
    </source>
</evidence>
<dbReference type="Gene3D" id="3.60.40.10">
    <property type="entry name" value="PPM-type phosphatase domain"/>
    <property type="match status" value="1"/>
</dbReference>
<dbReference type="CDD" id="cd16934">
    <property type="entry name" value="HATPase_RsbT-like"/>
    <property type="match status" value="1"/>
</dbReference>
<gene>
    <name evidence="2" type="ORF">SAMN05216552_1005208</name>
</gene>
<dbReference type="STRING" id="1035707.SAMN05216552_1005208"/>
<dbReference type="InterPro" id="IPR001932">
    <property type="entry name" value="PPM-type_phosphatase-like_dom"/>
</dbReference>
<protein>
    <submittedName>
        <fullName evidence="2">Anti-sigma regulatory factor (Ser/Thr protein kinase)</fullName>
    </submittedName>
</protein>
<dbReference type="SMART" id="SM00331">
    <property type="entry name" value="PP2C_SIG"/>
    <property type="match status" value="1"/>
</dbReference>
<dbReference type="EMBL" id="FPBO01000005">
    <property type="protein sequence ID" value="SFU59052.1"/>
    <property type="molecule type" value="Genomic_DNA"/>
</dbReference>
<feature type="domain" description="PPM-type phosphatase" evidence="1">
    <location>
        <begin position="152"/>
        <end position="341"/>
    </location>
</feature>
<organism evidence="2 3">
    <name type="scientific">Pseudoduganella namucuonensis</name>
    <dbReference type="NCBI Taxonomy" id="1035707"/>
    <lineage>
        <taxon>Bacteria</taxon>
        <taxon>Pseudomonadati</taxon>
        <taxon>Pseudomonadota</taxon>
        <taxon>Betaproteobacteria</taxon>
        <taxon>Burkholderiales</taxon>
        <taxon>Oxalobacteraceae</taxon>
        <taxon>Telluria group</taxon>
        <taxon>Pseudoduganella</taxon>
    </lineage>
</organism>
<dbReference type="RefSeq" id="WP_093554983.1">
    <property type="nucleotide sequence ID" value="NZ_FPBO01000005.1"/>
</dbReference>
<accession>A0A1I7HEI4</accession>
<evidence type="ECO:0000313" key="3">
    <source>
        <dbReference type="Proteomes" id="UP000199391"/>
    </source>
</evidence>
<evidence type="ECO:0000259" key="1">
    <source>
        <dbReference type="SMART" id="SM00331"/>
    </source>
</evidence>
<dbReference type="PANTHER" id="PTHR35801:SF1">
    <property type="entry name" value="PHOSPHOSERINE PHOSPHATASE RSBX"/>
    <property type="match status" value="1"/>
</dbReference>